<accession>A0A9J6D384</accession>
<name>A0A9J6D384_RHIMP</name>
<organism evidence="1 2">
    <name type="scientific">Rhipicephalus microplus</name>
    <name type="common">Cattle tick</name>
    <name type="synonym">Boophilus microplus</name>
    <dbReference type="NCBI Taxonomy" id="6941"/>
    <lineage>
        <taxon>Eukaryota</taxon>
        <taxon>Metazoa</taxon>
        <taxon>Ecdysozoa</taxon>
        <taxon>Arthropoda</taxon>
        <taxon>Chelicerata</taxon>
        <taxon>Arachnida</taxon>
        <taxon>Acari</taxon>
        <taxon>Parasitiformes</taxon>
        <taxon>Ixodida</taxon>
        <taxon>Ixodoidea</taxon>
        <taxon>Ixodidae</taxon>
        <taxon>Rhipicephalinae</taxon>
        <taxon>Rhipicephalus</taxon>
        <taxon>Boophilus</taxon>
    </lineage>
</organism>
<keyword evidence="2" id="KW-1185">Reference proteome</keyword>
<evidence type="ECO:0000313" key="2">
    <source>
        <dbReference type="Proteomes" id="UP000821866"/>
    </source>
</evidence>
<evidence type="ECO:0000313" key="1">
    <source>
        <dbReference type="EMBL" id="KAH8008670.1"/>
    </source>
</evidence>
<reference evidence="1" key="2">
    <citation type="submission" date="2021-09" db="EMBL/GenBank/DDBJ databases">
        <authorList>
            <person name="Jia N."/>
            <person name="Wang J."/>
            <person name="Shi W."/>
            <person name="Du L."/>
            <person name="Sun Y."/>
            <person name="Zhan W."/>
            <person name="Jiang J."/>
            <person name="Wang Q."/>
            <person name="Zhang B."/>
            <person name="Ji P."/>
            <person name="Sakyi L.B."/>
            <person name="Cui X."/>
            <person name="Yuan T."/>
            <person name="Jiang B."/>
            <person name="Yang W."/>
            <person name="Lam T.T.-Y."/>
            <person name="Chang Q."/>
            <person name="Ding S."/>
            <person name="Wang X."/>
            <person name="Zhu J."/>
            <person name="Ruan X."/>
            <person name="Zhao L."/>
            <person name="Wei J."/>
            <person name="Que T."/>
            <person name="Du C."/>
            <person name="Cheng J."/>
            <person name="Dai P."/>
            <person name="Han X."/>
            <person name="Huang E."/>
            <person name="Gao Y."/>
            <person name="Liu J."/>
            <person name="Shao H."/>
            <person name="Ye R."/>
            <person name="Li L."/>
            <person name="Wei W."/>
            <person name="Wang X."/>
            <person name="Wang C."/>
            <person name="Huo Q."/>
            <person name="Li W."/>
            <person name="Guo W."/>
            <person name="Chen H."/>
            <person name="Chen S."/>
            <person name="Zhou L."/>
            <person name="Zhou L."/>
            <person name="Ni X."/>
            <person name="Tian J."/>
            <person name="Zhou Y."/>
            <person name="Sheng Y."/>
            <person name="Liu T."/>
            <person name="Pan Y."/>
            <person name="Xia L."/>
            <person name="Li J."/>
            <person name="Zhao F."/>
            <person name="Cao W."/>
        </authorList>
    </citation>
    <scope>NUCLEOTIDE SEQUENCE</scope>
    <source>
        <strain evidence="1">Rmic-2018</strain>
        <tissue evidence="1">Larvae</tissue>
    </source>
</reference>
<protein>
    <submittedName>
        <fullName evidence="1">Uncharacterized protein</fullName>
    </submittedName>
</protein>
<dbReference type="PANTHER" id="PTHR47456:SF1">
    <property type="entry name" value="PHD-TYPE DOMAIN-CONTAINING PROTEIN"/>
    <property type="match status" value="1"/>
</dbReference>
<dbReference type="PANTHER" id="PTHR47456">
    <property type="entry name" value="PHD-TYPE DOMAIN-CONTAINING PROTEIN"/>
    <property type="match status" value="1"/>
</dbReference>
<proteinExistence type="predicted"/>
<sequence length="218" mass="24857">MIHCGSRISLDNVPFGIVKETIKVCIFGTEYYKKTQEKRKEQVYEKKRVNLQGIKKKGFAATMNLKWIELYPDFQVDVPQPCGKLREGRLKADKAKELQEALDAEQQTVAKETRVYVTIADCSSHQNYGFENMEAFSQNMDKSVAERIQMLAREGITSVSDVKSAFTIMCTTYFLRTRRSLMAAAGPFSQHFVTSATRSKLCLRKTATAQLIKRMLES</sequence>
<dbReference type="Pfam" id="PF15299">
    <property type="entry name" value="ALS2CR8"/>
    <property type="match status" value="1"/>
</dbReference>
<dbReference type="InterPro" id="IPR029309">
    <property type="entry name" value="CaRF"/>
</dbReference>
<gene>
    <name evidence="1" type="ORF">HPB51_000700</name>
</gene>
<dbReference type="Proteomes" id="UP000821866">
    <property type="component" value="Chromosome 9"/>
</dbReference>
<dbReference type="EMBL" id="JABSTU010000011">
    <property type="protein sequence ID" value="KAH8008670.1"/>
    <property type="molecule type" value="Genomic_DNA"/>
</dbReference>
<comment type="caution">
    <text evidence="1">The sequence shown here is derived from an EMBL/GenBank/DDBJ whole genome shotgun (WGS) entry which is preliminary data.</text>
</comment>
<dbReference type="AlphaFoldDB" id="A0A9J6D384"/>
<dbReference type="GO" id="GO:0003700">
    <property type="term" value="F:DNA-binding transcription factor activity"/>
    <property type="evidence" value="ECO:0007669"/>
    <property type="project" value="InterPro"/>
</dbReference>
<reference evidence="1" key="1">
    <citation type="journal article" date="2020" name="Cell">
        <title>Large-Scale Comparative Analyses of Tick Genomes Elucidate Their Genetic Diversity and Vector Capacities.</title>
        <authorList>
            <consortium name="Tick Genome and Microbiome Consortium (TIGMIC)"/>
            <person name="Jia N."/>
            <person name="Wang J."/>
            <person name="Shi W."/>
            <person name="Du L."/>
            <person name="Sun Y."/>
            <person name="Zhan W."/>
            <person name="Jiang J.F."/>
            <person name="Wang Q."/>
            <person name="Zhang B."/>
            <person name="Ji P."/>
            <person name="Bell-Sakyi L."/>
            <person name="Cui X.M."/>
            <person name="Yuan T.T."/>
            <person name="Jiang B.G."/>
            <person name="Yang W.F."/>
            <person name="Lam T.T."/>
            <person name="Chang Q.C."/>
            <person name="Ding S.J."/>
            <person name="Wang X.J."/>
            <person name="Zhu J.G."/>
            <person name="Ruan X.D."/>
            <person name="Zhao L."/>
            <person name="Wei J.T."/>
            <person name="Ye R.Z."/>
            <person name="Que T.C."/>
            <person name="Du C.H."/>
            <person name="Zhou Y.H."/>
            <person name="Cheng J.X."/>
            <person name="Dai P.F."/>
            <person name="Guo W.B."/>
            <person name="Han X.H."/>
            <person name="Huang E.J."/>
            <person name="Li L.F."/>
            <person name="Wei W."/>
            <person name="Gao Y.C."/>
            <person name="Liu J.Z."/>
            <person name="Shao H.Z."/>
            <person name="Wang X."/>
            <person name="Wang C.C."/>
            <person name="Yang T.C."/>
            <person name="Huo Q.B."/>
            <person name="Li W."/>
            <person name="Chen H.Y."/>
            <person name="Chen S.E."/>
            <person name="Zhou L.G."/>
            <person name="Ni X.B."/>
            <person name="Tian J.H."/>
            <person name="Sheng Y."/>
            <person name="Liu T."/>
            <person name="Pan Y.S."/>
            <person name="Xia L.Y."/>
            <person name="Li J."/>
            <person name="Zhao F."/>
            <person name="Cao W.C."/>
        </authorList>
    </citation>
    <scope>NUCLEOTIDE SEQUENCE</scope>
    <source>
        <strain evidence="1">Rmic-2018</strain>
    </source>
</reference>